<proteinExistence type="predicted"/>
<gene>
    <name evidence="2" type="ORF">OLMES_5016</name>
</gene>
<sequence>MTQPASIIFFALLSLLTACSGGVIGTGGGGGGSNEGSTVTPSANIQGQSYIKTPAGSIISVYERGQSNAPRCTLALAASPDFHNELEQSPPTTRDDVGAQSELDLISRDTIPHDQAAQTFSIPDTCVESDQLYTVVLTPAVDTSNLADSNTGVHPARTVISGQQMMDLEWGISDLTEAMVQLIDVMAENGLPDSELISTINQLSPLLVTADVNVDGAINMADLLEWNPAENLDLIANDTVFMARSRQPSDGDASMEFDDVESVRIVETASARLIRLSDKLIALVRDVDSTTSEIVLMELDAGLQLTELNRLKSPFITDLALKDQQLILALGDDGFQILDLSIPTQVQTVSSVGQKTDHIVLNTNRLFTATVVERETRVRLYDTGSMTAPELLSEIKLPGSSFVSAMAVIDSNHVVVASVDWATHQSILYRIESTAETLTVRNTRIVPDLSVMDLIGEETSVLFAAVQPLYFSEGTPESGLYRWAWDNNDLILLHRSSANTIDIDVNNQRLISYESGTLVYLSADNFAVQNNLTVTRPDNIDNWASDLVLVDDGTLLAIPGTGLLVIPHTGNEIDASN</sequence>
<protein>
    <recommendedName>
        <fullName evidence="4">Lipoprotein</fullName>
    </recommendedName>
</protein>
<feature type="chain" id="PRO_5012259748" description="Lipoprotein" evidence="1">
    <location>
        <begin position="21"/>
        <end position="577"/>
    </location>
</feature>
<evidence type="ECO:0000256" key="1">
    <source>
        <dbReference type="SAM" id="SignalP"/>
    </source>
</evidence>
<evidence type="ECO:0000313" key="3">
    <source>
        <dbReference type="Proteomes" id="UP000196027"/>
    </source>
</evidence>
<accession>A0A1Y0IHU9</accession>
<organism evidence="2 3">
    <name type="scientific">Oleiphilus messinensis</name>
    <dbReference type="NCBI Taxonomy" id="141451"/>
    <lineage>
        <taxon>Bacteria</taxon>
        <taxon>Pseudomonadati</taxon>
        <taxon>Pseudomonadota</taxon>
        <taxon>Gammaproteobacteria</taxon>
        <taxon>Oceanospirillales</taxon>
        <taxon>Oleiphilaceae</taxon>
        <taxon>Oleiphilus</taxon>
    </lineage>
</organism>
<dbReference type="AlphaFoldDB" id="A0A1Y0IHU9"/>
<keyword evidence="3" id="KW-1185">Reference proteome</keyword>
<feature type="signal peptide" evidence="1">
    <location>
        <begin position="1"/>
        <end position="20"/>
    </location>
</feature>
<keyword evidence="1" id="KW-0732">Signal</keyword>
<dbReference type="EMBL" id="CP021425">
    <property type="protein sequence ID" value="ARU59003.1"/>
    <property type="molecule type" value="Genomic_DNA"/>
</dbReference>
<reference evidence="2 3" key="1">
    <citation type="submission" date="2017-05" db="EMBL/GenBank/DDBJ databases">
        <title>Genomic insights into alkan degradation activity of Oleiphilus messinensis.</title>
        <authorList>
            <person name="Kozyavkin S.A."/>
            <person name="Slesarev A.I."/>
            <person name="Golyshin P.N."/>
            <person name="Korzhenkov A."/>
            <person name="Golyshina O.N."/>
            <person name="Toshchakov S.V."/>
        </authorList>
    </citation>
    <scope>NUCLEOTIDE SEQUENCE [LARGE SCALE GENOMIC DNA]</scope>
    <source>
        <strain evidence="2 3">ME102</strain>
    </source>
</reference>
<dbReference type="InterPro" id="IPR011047">
    <property type="entry name" value="Quinoprotein_ADH-like_sf"/>
</dbReference>
<evidence type="ECO:0008006" key="4">
    <source>
        <dbReference type="Google" id="ProtNLM"/>
    </source>
</evidence>
<dbReference type="KEGG" id="ome:OLMES_5016"/>
<dbReference type="SUPFAM" id="SSF50998">
    <property type="entry name" value="Quinoprotein alcohol dehydrogenase-like"/>
    <property type="match status" value="1"/>
</dbReference>
<evidence type="ECO:0000313" key="2">
    <source>
        <dbReference type="EMBL" id="ARU59003.1"/>
    </source>
</evidence>
<dbReference type="Proteomes" id="UP000196027">
    <property type="component" value="Chromosome"/>
</dbReference>
<name>A0A1Y0IHU9_9GAMM</name>
<dbReference type="RefSeq" id="WP_087463718.1">
    <property type="nucleotide sequence ID" value="NZ_CP021425.1"/>
</dbReference>